<protein>
    <submittedName>
        <fullName evidence="2">Uncharacterized protein</fullName>
    </submittedName>
</protein>
<evidence type="ECO:0000313" key="2">
    <source>
        <dbReference type="EMBL" id="TFY73862.1"/>
    </source>
</evidence>
<dbReference type="EMBL" id="SFCI01002472">
    <property type="protein sequence ID" value="TFY73862.1"/>
    <property type="molecule type" value="Genomic_DNA"/>
</dbReference>
<dbReference type="STRING" id="135208.A0A4Y9ZGX5"/>
<feature type="region of interest" description="Disordered" evidence="1">
    <location>
        <begin position="602"/>
        <end position="657"/>
    </location>
</feature>
<dbReference type="Proteomes" id="UP000298061">
    <property type="component" value="Unassembled WGS sequence"/>
</dbReference>
<accession>A0A4Y9ZGX5</accession>
<sequence length="657" mass="72098">TGSAGESKSARKRRKRKAKHVRTDQCKKKAQGQRCVRRREERAKIAVRKKDWDAPPKVHGPQFAAQPTPVSVSINDVDAAVEYKVTKGAYTVRRLDSLSPLPWEREELDELVPPPTEGDERSPEQYWDAAMARIADLFESERVAAEGTFTAKQTTHRRGDFTAVATGVSYGGGQMRPGNLRQARKGHEGLLSNLTQNPDVQCIANYQSDVLASYFPKVYAHVYDSMATLSRLQPELRRNFQGSIYPTTTFNLGPDTVCKDHNDCNNAPDVPCSITALGNFDPDKGGELYFFDLVLIVRFPPGTTILLSSASIRHGNLPTCEVFGGGRLLKVKRKPNSYNAYLHARSKENKENGIESSGKKTLPDLSSQAAHGDSWKEMSAEKKQELVDQLVAEKEEKKVIPRVRGVHASHDVSRTVATIDAEMQGLSKRTGAQYAMFTVHDDTGDTWDAAVHATDKLKSGIQDLYKVTPEQMTSKLQAYSMSGMGGVLKGSGGKKRHWYRTEARVLITQGLEKILLARGVSSDKLPRMEYSNHETLVCEYGVELAGWPEPTGIRSPANVVHTGDMERIYIAVKSGACAWRALTPEELGARQAIREQEVLAAGGSARKSNVPKTNGAAGKGKGKAKAPARKGRKGPKSAEFVPSDADESHSEDEDGGE</sequence>
<feature type="compositionally biased region" description="Basic and acidic residues" evidence="1">
    <location>
        <begin position="347"/>
        <end position="362"/>
    </location>
</feature>
<keyword evidence="3" id="KW-1185">Reference proteome</keyword>
<feature type="compositionally biased region" description="Basic residues" evidence="1">
    <location>
        <begin position="620"/>
        <end position="635"/>
    </location>
</feature>
<evidence type="ECO:0000313" key="3">
    <source>
        <dbReference type="Proteomes" id="UP000298061"/>
    </source>
</evidence>
<feature type="region of interest" description="Disordered" evidence="1">
    <location>
        <begin position="347"/>
        <end position="374"/>
    </location>
</feature>
<gene>
    <name evidence="2" type="ORF">EWM64_g10150</name>
</gene>
<dbReference type="Gene3D" id="3.60.130.30">
    <property type="match status" value="1"/>
</dbReference>
<feature type="compositionally biased region" description="Basic and acidic residues" evidence="1">
    <location>
        <begin position="38"/>
        <end position="56"/>
    </location>
</feature>
<dbReference type="AlphaFoldDB" id="A0A4Y9ZGX5"/>
<feature type="compositionally biased region" description="Basic residues" evidence="1">
    <location>
        <begin position="28"/>
        <end position="37"/>
    </location>
</feature>
<feature type="region of interest" description="Disordered" evidence="1">
    <location>
        <begin position="1"/>
        <end position="68"/>
    </location>
</feature>
<feature type="compositionally biased region" description="Basic residues" evidence="1">
    <location>
        <begin position="10"/>
        <end position="20"/>
    </location>
</feature>
<feature type="non-terminal residue" evidence="2">
    <location>
        <position position="1"/>
    </location>
</feature>
<name>A0A4Y9ZGX5_9AGAM</name>
<comment type="caution">
    <text evidence="2">The sequence shown here is derived from an EMBL/GenBank/DDBJ whole genome shotgun (WGS) entry which is preliminary data.</text>
</comment>
<reference evidence="2 3" key="1">
    <citation type="submission" date="2019-02" db="EMBL/GenBank/DDBJ databases">
        <title>Genome sequencing of the rare red list fungi Hericium alpestre (H. flagellum).</title>
        <authorList>
            <person name="Buettner E."/>
            <person name="Kellner H."/>
        </authorList>
    </citation>
    <scope>NUCLEOTIDE SEQUENCE [LARGE SCALE GENOMIC DNA]</scope>
    <source>
        <strain evidence="2 3">DSM 108284</strain>
    </source>
</reference>
<evidence type="ECO:0000256" key="1">
    <source>
        <dbReference type="SAM" id="MobiDB-lite"/>
    </source>
</evidence>
<dbReference type="OrthoDB" id="3202607at2759"/>
<organism evidence="2 3">
    <name type="scientific">Hericium alpestre</name>
    <dbReference type="NCBI Taxonomy" id="135208"/>
    <lineage>
        <taxon>Eukaryota</taxon>
        <taxon>Fungi</taxon>
        <taxon>Dikarya</taxon>
        <taxon>Basidiomycota</taxon>
        <taxon>Agaricomycotina</taxon>
        <taxon>Agaricomycetes</taxon>
        <taxon>Russulales</taxon>
        <taxon>Hericiaceae</taxon>
        <taxon>Hericium</taxon>
    </lineage>
</organism>
<proteinExistence type="predicted"/>